<dbReference type="InterPro" id="IPR050712">
    <property type="entry name" value="NAD(P)H-dep_reductase"/>
</dbReference>
<reference evidence="2 3" key="1">
    <citation type="submission" date="2019-06" db="EMBL/GenBank/DDBJ databases">
        <title>Whole genome shotgun sequence of Glutamicibacter nicotianae NBRC 14234.</title>
        <authorList>
            <person name="Hosoyama A."/>
            <person name="Uohara A."/>
            <person name="Ohji S."/>
            <person name="Ichikawa N."/>
        </authorList>
    </citation>
    <scope>NUCLEOTIDE SEQUENCE [LARGE SCALE GENOMIC DNA]</scope>
    <source>
        <strain evidence="2 3">NBRC 14234</strain>
    </source>
</reference>
<dbReference type="PANTHER" id="PTHR30543">
    <property type="entry name" value="CHROMATE REDUCTASE"/>
    <property type="match status" value="1"/>
</dbReference>
<proteinExistence type="predicted"/>
<evidence type="ECO:0000313" key="3">
    <source>
        <dbReference type="Proteomes" id="UP000316242"/>
    </source>
</evidence>
<dbReference type="EMBL" id="BJNE01000035">
    <property type="protein sequence ID" value="GEC14101.1"/>
    <property type="molecule type" value="Genomic_DNA"/>
</dbReference>
<dbReference type="Proteomes" id="UP000316242">
    <property type="component" value="Unassembled WGS sequence"/>
</dbReference>
<name>A0ABQ0RQJ9_GLUNI</name>
<comment type="caution">
    <text evidence="2">The sequence shown here is derived from an EMBL/GenBank/DDBJ whole genome shotgun (WGS) entry which is preliminary data.</text>
</comment>
<dbReference type="PANTHER" id="PTHR30543:SF21">
    <property type="entry name" value="NAD(P)H-DEPENDENT FMN REDUCTASE LOT6"/>
    <property type="match status" value="1"/>
</dbReference>
<dbReference type="InterPro" id="IPR029039">
    <property type="entry name" value="Flavoprotein-like_sf"/>
</dbReference>
<dbReference type="RefSeq" id="WP_141359356.1">
    <property type="nucleotide sequence ID" value="NZ_BAAAWM010000001.1"/>
</dbReference>
<dbReference type="SUPFAM" id="SSF52218">
    <property type="entry name" value="Flavoproteins"/>
    <property type="match status" value="1"/>
</dbReference>
<dbReference type="InterPro" id="IPR005025">
    <property type="entry name" value="FMN_Rdtase-like_dom"/>
</dbReference>
<protein>
    <submittedName>
        <fullName evidence="2">FMN reductase</fullName>
    </submittedName>
</protein>
<evidence type="ECO:0000313" key="2">
    <source>
        <dbReference type="EMBL" id="GEC14101.1"/>
    </source>
</evidence>
<keyword evidence="3" id="KW-1185">Reference proteome</keyword>
<feature type="domain" description="NADPH-dependent FMN reductase-like" evidence="1">
    <location>
        <begin position="4"/>
        <end position="150"/>
    </location>
</feature>
<dbReference type="Pfam" id="PF03358">
    <property type="entry name" value="FMN_red"/>
    <property type="match status" value="1"/>
</dbReference>
<sequence>MATNVLTLIGSLRRDSTNRQLAEATIANSPAGMAVEIFEGLETLPFYNEDIDVEGQVPFSAIKLRTAAEAADALLLVSPEYNGTIPAVLKNAIDWLSRPFGASAVSNMPTAVIGTAAGRSGGKGSQDEARKAVDIAGGYVLETAKLSIPNSLVRFAEVHPKDDAEVVGQVTEVLERIRTATEECRKQLVESN</sequence>
<dbReference type="Gene3D" id="3.40.50.360">
    <property type="match status" value="1"/>
</dbReference>
<organism evidence="2 3">
    <name type="scientific">Glutamicibacter nicotianae</name>
    <name type="common">Arthrobacter nicotianae</name>
    <dbReference type="NCBI Taxonomy" id="37929"/>
    <lineage>
        <taxon>Bacteria</taxon>
        <taxon>Bacillati</taxon>
        <taxon>Actinomycetota</taxon>
        <taxon>Actinomycetes</taxon>
        <taxon>Micrococcales</taxon>
        <taxon>Micrococcaceae</taxon>
        <taxon>Glutamicibacter</taxon>
    </lineage>
</organism>
<evidence type="ECO:0000259" key="1">
    <source>
        <dbReference type="Pfam" id="PF03358"/>
    </source>
</evidence>
<gene>
    <name evidence="2" type="ORF">ANI01nite_33040</name>
</gene>
<accession>A0ABQ0RQJ9</accession>